<keyword evidence="5 6" id="KW-0472">Membrane</keyword>
<dbReference type="Proteomes" id="UP000306575">
    <property type="component" value="Unassembled WGS sequence"/>
</dbReference>
<accession>A0A4U7MVE5</accession>
<evidence type="ECO:0000256" key="5">
    <source>
        <dbReference type="ARBA" id="ARBA00023136"/>
    </source>
</evidence>
<keyword evidence="8" id="KW-1185">Reference proteome</keyword>
<evidence type="ECO:0000313" key="8">
    <source>
        <dbReference type="Proteomes" id="UP000306575"/>
    </source>
</evidence>
<feature type="transmembrane region" description="Helical" evidence="6">
    <location>
        <begin position="34"/>
        <end position="55"/>
    </location>
</feature>
<protein>
    <recommendedName>
        <fullName evidence="9">Nitric oxide reductase F protein</fullName>
    </recommendedName>
</protein>
<keyword evidence="3 6" id="KW-0812">Transmembrane</keyword>
<comment type="caution">
    <text evidence="7">The sequence shown here is derived from an EMBL/GenBank/DDBJ whole genome shotgun (WGS) entry which is preliminary data.</text>
</comment>
<dbReference type="GO" id="GO:0005886">
    <property type="term" value="C:plasma membrane"/>
    <property type="evidence" value="ECO:0007669"/>
    <property type="project" value="UniProtKB-SubCell"/>
</dbReference>
<keyword evidence="2" id="KW-1003">Cell membrane</keyword>
<dbReference type="InterPro" id="IPR005171">
    <property type="entry name" value="Cyt_c_oxidase_su4_prok"/>
</dbReference>
<dbReference type="OrthoDB" id="7873828at2"/>
<dbReference type="Pfam" id="PF03626">
    <property type="entry name" value="COX4_pro"/>
    <property type="match status" value="1"/>
</dbReference>
<evidence type="ECO:0000256" key="2">
    <source>
        <dbReference type="ARBA" id="ARBA00022475"/>
    </source>
</evidence>
<comment type="subcellular location">
    <subcellularLocation>
        <location evidence="1">Cell membrane</location>
        <topology evidence="1">Multi-pass membrane protein</topology>
    </subcellularLocation>
</comment>
<feature type="transmembrane region" description="Helical" evidence="6">
    <location>
        <begin position="67"/>
        <end position="84"/>
    </location>
</feature>
<evidence type="ECO:0000313" key="7">
    <source>
        <dbReference type="EMBL" id="TKZ17075.1"/>
    </source>
</evidence>
<evidence type="ECO:0008006" key="9">
    <source>
        <dbReference type="Google" id="ProtNLM"/>
    </source>
</evidence>
<reference evidence="7 8" key="1">
    <citation type="submission" date="2019-04" db="EMBL/GenBank/DDBJ databases">
        <title>Genome sequence of Pelagicola litoralis CL-ES2.</title>
        <authorList>
            <person name="Cao J."/>
        </authorList>
    </citation>
    <scope>NUCLEOTIDE SEQUENCE [LARGE SCALE GENOMIC DNA]</scope>
    <source>
        <strain evidence="7 8">CL-ES2</strain>
    </source>
</reference>
<dbReference type="EMBL" id="SULI01000029">
    <property type="protein sequence ID" value="TKZ17075.1"/>
    <property type="molecule type" value="Genomic_DNA"/>
</dbReference>
<dbReference type="RefSeq" id="WP_138017323.1">
    <property type="nucleotide sequence ID" value="NZ_SULI01000029.1"/>
</dbReference>
<organism evidence="7 8">
    <name type="scientific">Shimia litoralis</name>
    <dbReference type="NCBI Taxonomy" id="420403"/>
    <lineage>
        <taxon>Bacteria</taxon>
        <taxon>Pseudomonadati</taxon>
        <taxon>Pseudomonadota</taxon>
        <taxon>Alphaproteobacteria</taxon>
        <taxon>Rhodobacterales</taxon>
        <taxon>Roseobacteraceae</taxon>
    </lineage>
</organism>
<proteinExistence type="predicted"/>
<keyword evidence="4 6" id="KW-1133">Transmembrane helix</keyword>
<name>A0A4U7MVE5_9RHOB</name>
<gene>
    <name evidence="7" type="ORF">FAP39_15630</name>
</gene>
<evidence type="ECO:0000256" key="1">
    <source>
        <dbReference type="ARBA" id="ARBA00004651"/>
    </source>
</evidence>
<evidence type="ECO:0000256" key="4">
    <source>
        <dbReference type="ARBA" id="ARBA00022989"/>
    </source>
</evidence>
<evidence type="ECO:0000256" key="6">
    <source>
        <dbReference type="SAM" id="Phobius"/>
    </source>
</evidence>
<sequence length="85" mass="9532">MSTQVLLRAWLFLIGLSAASALVAHELSDVLDRRLVGMLILVLAFAKSRVILTWYLGLSQAPSWRRGFQVVLGLYCCVLFGFYLL</sequence>
<dbReference type="AlphaFoldDB" id="A0A4U7MVE5"/>
<evidence type="ECO:0000256" key="3">
    <source>
        <dbReference type="ARBA" id="ARBA00022692"/>
    </source>
</evidence>